<dbReference type="EMBL" id="CP089984">
    <property type="protein sequence ID" value="WXB12252.1"/>
    <property type="molecule type" value="Genomic_DNA"/>
</dbReference>
<gene>
    <name evidence="2" type="ORF">LZC94_30935</name>
</gene>
<dbReference type="Proteomes" id="UP001370348">
    <property type="component" value="Chromosome"/>
</dbReference>
<evidence type="ECO:0000313" key="2">
    <source>
        <dbReference type="EMBL" id="WXB12252.1"/>
    </source>
</evidence>
<protein>
    <recommendedName>
        <fullName evidence="4">Yip1 domain-containing protein</fullName>
    </recommendedName>
</protein>
<keyword evidence="1" id="KW-1133">Transmembrane helix</keyword>
<feature type="transmembrane region" description="Helical" evidence="1">
    <location>
        <begin position="95"/>
        <end position="120"/>
    </location>
</feature>
<keyword evidence="1" id="KW-0472">Membrane</keyword>
<evidence type="ECO:0000256" key="1">
    <source>
        <dbReference type="SAM" id="Phobius"/>
    </source>
</evidence>
<evidence type="ECO:0008006" key="4">
    <source>
        <dbReference type="Google" id="ProtNLM"/>
    </source>
</evidence>
<name>A0ABZ2LTE1_9BACT</name>
<dbReference type="RefSeq" id="WP_394821872.1">
    <property type="nucleotide sequence ID" value="NZ_CP089984.1"/>
</dbReference>
<reference evidence="2 3" key="1">
    <citation type="submission" date="2021-12" db="EMBL/GenBank/DDBJ databases">
        <title>Discovery of the Pendulisporaceae a myxobacterial family with distinct sporulation behavior and unique specialized metabolism.</title>
        <authorList>
            <person name="Garcia R."/>
            <person name="Popoff A."/>
            <person name="Bader C.D."/>
            <person name="Loehr J."/>
            <person name="Walesch S."/>
            <person name="Walt C."/>
            <person name="Boldt J."/>
            <person name="Bunk B."/>
            <person name="Haeckl F.J.F.P.J."/>
            <person name="Gunesch A.P."/>
            <person name="Birkelbach J."/>
            <person name="Nuebel U."/>
            <person name="Pietschmann T."/>
            <person name="Bach T."/>
            <person name="Mueller R."/>
        </authorList>
    </citation>
    <scope>NUCLEOTIDE SEQUENCE [LARGE SCALE GENOMIC DNA]</scope>
    <source>
        <strain evidence="2 3">MSr11954</strain>
    </source>
</reference>
<keyword evidence="3" id="KW-1185">Reference proteome</keyword>
<keyword evidence="1" id="KW-0812">Transmembrane</keyword>
<feature type="transmembrane region" description="Helical" evidence="1">
    <location>
        <begin position="126"/>
        <end position="151"/>
    </location>
</feature>
<sequence>MHAISKLVEVVGPSRGDAPLELGRAQRVFLSSVAFLASMGLAAIWGIAAGSRAGHIGLESALKVPLLLLASIVAALPLGFLVYRLTSSRGRPSNLVLGHAAATFTGALVLALSAPIVALYQYSSVWAGPVVALVSAGVAIAVSFAIFLRVLVKLHTNGAWTSFVAPVALLLLLQGAALFQLASISTPILPQRTPIERGVDGLHEMHELHEQESAQ</sequence>
<evidence type="ECO:0000313" key="3">
    <source>
        <dbReference type="Proteomes" id="UP001370348"/>
    </source>
</evidence>
<feature type="transmembrane region" description="Helical" evidence="1">
    <location>
        <begin position="163"/>
        <end position="182"/>
    </location>
</feature>
<proteinExistence type="predicted"/>
<accession>A0ABZ2LTE1</accession>
<feature type="transmembrane region" description="Helical" evidence="1">
    <location>
        <begin position="60"/>
        <end position="83"/>
    </location>
</feature>
<organism evidence="2 3">
    <name type="scientific">Pendulispora albinea</name>
    <dbReference type="NCBI Taxonomy" id="2741071"/>
    <lineage>
        <taxon>Bacteria</taxon>
        <taxon>Pseudomonadati</taxon>
        <taxon>Myxococcota</taxon>
        <taxon>Myxococcia</taxon>
        <taxon>Myxococcales</taxon>
        <taxon>Sorangiineae</taxon>
        <taxon>Pendulisporaceae</taxon>
        <taxon>Pendulispora</taxon>
    </lineage>
</organism>
<feature type="transmembrane region" description="Helical" evidence="1">
    <location>
        <begin position="28"/>
        <end position="48"/>
    </location>
</feature>